<dbReference type="InterPro" id="IPR001915">
    <property type="entry name" value="Peptidase_M48"/>
</dbReference>
<feature type="signal peptide" evidence="8">
    <location>
        <begin position="1"/>
        <end position="18"/>
    </location>
</feature>
<dbReference type="Pfam" id="PF01435">
    <property type="entry name" value="Peptidase_M48"/>
    <property type="match status" value="1"/>
</dbReference>
<evidence type="ECO:0000256" key="3">
    <source>
        <dbReference type="ARBA" id="ARBA00022801"/>
    </source>
</evidence>
<dbReference type="Gene3D" id="3.30.2010.10">
    <property type="entry name" value="Metalloproteases ('zincins'), catalytic domain"/>
    <property type="match status" value="1"/>
</dbReference>
<dbReference type="AlphaFoldDB" id="A0A1H6BWE2"/>
<reference evidence="10 11" key="1">
    <citation type="submission" date="2016-10" db="EMBL/GenBank/DDBJ databases">
        <authorList>
            <person name="de Groot N.N."/>
        </authorList>
    </citation>
    <scope>NUCLEOTIDE SEQUENCE [LARGE SCALE GENOMIC DNA]</scope>
    <source>
        <strain evidence="10 11">DSM 26915</strain>
    </source>
</reference>
<dbReference type="PANTHER" id="PTHR22726">
    <property type="entry name" value="METALLOENDOPEPTIDASE OMA1"/>
    <property type="match status" value="1"/>
</dbReference>
<dbReference type="EMBL" id="FNUZ01000010">
    <property type="protein sequence ID" value="SEG65018.1"/>
    <property type="molecule type" value="Genomic_DNA"/>
</dbReference>
<evidence type="ECO:0000256" key="6">
    <source>
        <dbReference type="RuleBase" id="RU003983"/>
    </source>
</evidence>
<keyword evidence="4 6" id="KW-0862">Zinc</keyword>
<dbReference type="Proteomes" id="UP000236752">
    <property type="component" value="Unassembled WGS sequence"/>
</dbReference>
<dbReference type="PANTHER" id="PTHR22726:SF18">
    <property type="entry name" value="PEPTIDASE M48 DOMAIN-CONTAINING PROTEIN"/>
    <property type="match status" value="1"/>
</dbReference>
<comment type="similarity">
    <text evidence="6">Belongs to the peptidase M48 family.</text>
</comment>
<dbReference type="PROSITE" id="PS51257">
    <property type="entry name" value="PROKAR_LIPOPROTEIN"/>
    <property type="match status" value="1"/>
</dbReference>
<keyword evidence="1 6" id="KW-0645">Protease</keyword>
<proteinExistence type="inferred from homology"/>
<evidence type="ECO:0000256" key="4">
    <source>
        <dbReference type="ARBA" id="ARBA00022833"/>
    </source>
</evidence>
<keyword evidence="2" id="KW-0479">Metal-binding</keyword>
<evidence type="ECO:0000256" key="1">
    <source>
        <dbReference type="ARBA" id="ARBA00022670"/>
    </source>
</evidence>
<dbReference type="CDD" id="cd07324">
    <property type="entry name" value="M48C_Oma1-like"/>
    <property type="match status" value="1"/>
</dbReference>
<organism evidence="10 11">
    <name type="scientific">Thalassococcus halodurans</name>
    <dbReference type="NCBI Taxonomy" id="373675"/>
    <lineage>
        <taxon>Bacteria</taxon>
        <taxon>Pseudomonadati</taxon>
        <taxon>Pseudomonadota</taxon>
        <taxon>Alphaproteobacteria</taxon>
        <taxon>Rhodobacterales</taxon>
        <taxon>Roseobacteraceae</taxon>
        <taxon>Thalassococcus</taxon>
    </lineage>
</organism>
<evidence type="ECO:0000256" key="2">
    <source>
        <dbReference type="ARBA" id="ARBA00022723"/>
    </source>
</evidence>
<accession>A0A1H6BWE2</accession>
<evidence type="ECO:0000256" key="5">
    <source>
        <dbReference type="ARBA" id="ARBA00023049"/>
    </source>
</evidence>
<feature type="region of interest" description="Disordered" evidence="7">
    <location>
        <begin position="23"/>
        <end position="42"/>
    </location>
</feature>
<comment type="cofactor">
    <cofactor evidence="6">
        <name>Zn(2+)</name>
        <dbReference type="ChEBI" id="CHEBI:29105"/>
    </cofactor>
    <text evidence="6">Binds 1 zinc ion per subunit.</text>
</comment>
<evidence type="ECO:0000259" key="9">
    <source>
        <dbReference type="Pfam" id="PF01435"/>
    </source>
</evidence>
<feature type="chain" id="PRO_5009294155" evidence="8">
    <location>
        <begin position="19"/>
        <end position="245"/>
    </location>
</feature>
<dbReference type="GO" id="GO:0046872">
    <property type="term" value="F:metal ion binding"/>
    <property type="evidence" value="ECO:0007669"/>
    <property type="project" value="UniProtKB-KW"/>
</dbReference>
<feature type="domain" description="Peptidase M48" evidence="9">
    <location>
        <begin position="75"/>
        <end position="241"/>
    </location>
</feature>
<evidence type="ECO:0000256" key="8">
    <source>
        <dbReference type="SAM" id="SignalP"/>
    </source>
</evidence>
<dbReference type="GO" id="GO:0004222">
    <property type="term" value="F:metalloendopeptidase activity"/>
    <property type="evidence" value="ECO:0007669"/>
    <property type="project" value="InterPro"/>
</dbReference>
<protein>
    <submittedName>
        <fullName evidence="10">Peptidase family M48</fullName>
    </submittedName>
</protein>
<evidence type="ECO:0000256" key="7">
    <source>
        <dbReference type="SAM" id="MobiDB-lite"/>
    </source>
</evidence>
<gene>
    <name evidence="10" type="ORF">SAMN04488045_3831</name>
</gene>
<dbReference type="RefSeq" id="WP_103911925.1">
    <property type="nucleotide sequence ID" value="NZ_FNUZ01000010.1"/>
</dbReference>
<dbReference type="InterPro" id="IPR051156">
    <property type="entry name" value="Mito/Outer_Membr_Metalloprot"/>
</dbReference>
<keyword evidence="3 6" id="KW-0378">Hydrolase</keyword>
<dbReference type="GO" id="GO:0016020">
    <property type="term" value="C:membrane"/>
    <property type="evidence" value="ECO:0007669"/>
    <property type="project" value="TreeGrafter"/>
</dbReference>
<name>A0A1H6BWE2_9RHOB</name>
<dbReference type="GO" id="GO:0006515">
    <property type="term" value="P:protein quality control for misfolded or incompletely synthesized proteins"/>
    <property type="evidence" value="ECO:0007669"/>
    <property type="project" value="TreeGrafter"/>
</dbReference>
<evidence type="ECO:0000313" key="10">
    <source>
        <dbReference type="EMBL" id="SEG65018.1"/>
    </source>
</evidence>
<keyword evidence="8" id="KW-0732">Signal</keyword>
<sequence length="245" mass="26312">MYRLIPVLVLLALSACTAADFPAPNPTPPAQTKPVQTQPEPTKAEIQQRASTAARNFITVVETVEPVAEAECRRLAPRANCDFNIVVDDRPNQAPNAFQTIDRQGRPILAFNLALIASVRNKDEMAFVMGHEAAHHILGHLQRTQQNAAVGAVIFSGLAAMSGASASSVRSAEEFGAAIGARSYSKDFELEADGLGTRITARAGYDPIRGAEFFTRLPDPGNKFLGTHPPNKDRINTVRKAASAL</sequence>
<keyword evidence="5 6" id="KW-0482">Metalloprotease</keyword>
<evidence type="ECO:0000313" key="11">
    <source>
        <dbReference type="Proteomes" id="UP000236752"/>
    </source>
</evidence>
<dbReference type="OrthoDB" id="7338723at2"/>
<keyword evidence="11" id="KW-1185">Reference proteome</keyword>